<dbReference type="PANTHER" id="PTHR47524:SF1">
    <property type="entry name" value="20S RRNA ACCUMULATION PROTEIN 4"/>
    <property type="match status" value="1"/>
</dbReference>
<feature type="region of interest" description="Disordered" evidence="1">
    <location>
        <begin position="112"/>
        <end position="131"/>
    </location>
</feature>
<proteinExistence type="predicted"/>
<protein>
    <submittedName>
        <fullName evidence="3">20S rRNA accumulation 4</fullName>
    </submittedName>
</protein>
<dbReference type="EMBL" id="CAVMBE010000017">
    <property type="protein sequence ID" value="CAK3966998.1"/>
    <property type="molecule type" value="Genomic_DNA"/>
</dbReference>
<reference evidence="3" key="1">
    <citation type="submission" date="2023-11" db="EMBL/GenBank/DDBJ databases">
        <authorList>
            <person name="Alioto T."/>
            <person name="Alioto T."/>
            <person name="Gomez Garrido J."/>
        </authorList>
    </citation>
    <scope>NUCLEOTIDE SEQUENCE</scope>
</reference>
<evidence type="ECO:0000256" key="1">
    <source>
        <dbReference type="SAM" id="MobiDB-lite"/>
    </source>
</evidence>
<accession>A0AAI8YWZ9</accession>
<gene>
    <name evidence="3" type="ORF">LECACI_7A003527</name>
</gene>
<feature type="domain" description="Programmed cell death protein 2 C-terminal" evidence="2">
    <location>
        <begin position="284"/>
        <end position="416"/>
    </location>
</feature>
<dbReference type="PANTHER" id="PTHR47524">
    <property type="entry name" value="20S RRNA ACCUMULATION PROTEIN 4"/>
    <property type="match status" value="1"/>
</dbReference>
<dbReference type="Proteomes" id="UP001296104">
    <property type="component" value="Unassembled WGS sequence"/>
</dbReference>
<comment type="caution">
    <text evidence="3">The sequence shown here is derived from an EMBL/GenBank/DDBJ whole genome shotgun (WGS) entry which is preliminary data.</text>
</comment>
<feature type="region of interest" description="Disordered" evidence="1">
    <location>
        <begin position="252"/>
        <end position="273"/>
    </location>
</feature>
<evidence type="ECO:0000259" key="2">
    <source>
        <dbReference type="Pfam" id="PF04194"/>
    </source>
</evidence>
<dbReference type="AlphaFoldDB" id="A0AAI8YWZ9"/>
<dbReference type="Pfam" id="PF04194">
    <property type="entry name" value="PDCD2_C"/>
    <property type="match status" value="1"/>
</dbReference>
<dbReference type="InterPro" id="IPR007320">
    <property type="entry name" value="PDCD2_C"/>
</dbReference>
<name>A0AAI8YWZ9_9PEZI</name>
<evidence type="ECO:0000313" key="3">
    <source>
        <dbReference type="EMBL" id="CAK3966998.1"/>
    </source>
</evidence>
<organism evidence="3 4">
    <name type="scientific">Lecanosticta acicola</name>
    <dbReference type="NCBI Taxonomy" id="111012"/>
    <lineage>
        <taxon>Eukaryota</taxon>
        <taxon>Fungi</taxon>
        <taxon>Dikarya</taxon>
        <taxon>Ascomycota</taxon>
        <taxon>Pezizomycotina</taxon>
        <taxon>Dothideomycetes</taxon>
        <taxon>Dothideomycetidae</taxon>
        <taxon>Mycosphaerellales</taxon>
        <taxon>Mycosphaerellaceae</taxon>
        <taxon>Lecanosticta</taxon>
    </lineage>
</organism>
<dbReference type="GO" id="GO:0030490">
    <property type="term" value="P:maturation of SSU-rRNA"/>
    <property type="evidence" value="ECO:0007669"/>
    <property type="project" value="TreeGrafter"/>
</dbReference>
<dbReference type="GO" id="GO:0005737">
    <property type="term" value="C:cytoplasm"/>
    <property type="evidence" value="ECO:0007669"/>
    <property type="project" value="InterPro"/>
</dbReference>
<sequence>MADYDSDSSGARDDIKTDVIIGYASKDPTSDDFSQLGGHATWLDDKSAPSAALAKCKVCHGYMNLLLQLYADLPDRFPEDERRVYIWACRNKTCRRKDGGVRGVRGIRRTKIQRQADATAGAGKEESKSAMQPATNLGETLFGVKPSSHAAAANPFAVPGNNAASSNPFVAPGVSTNPFASASSLAAKPPQKPEATEDLPQTFAEKARISSTQPTESAQTQIPYEPWPEVSAFPEPYPSYHIDAGQEYIDPEGAPAPSNVRIDNGEGSSGSAAEDKTLFESSMDKTFQKFADRLAQNPEQVVRYEFAGRPLLYSKTDAVGKLLAPAQENSNATVKTQSISTSTASKMPRCAACGAERVFELQLTPHAITELEADEISVDGMDWGTIILGVCSQDCLEKGKRDGEVGYVEEWVGVQWEELAGKRPA</sequence>
<evidence type="ECO:0000313" key="4">
    <source>
        <dbReference type="Proteomes" id="UP001296104"/>
    </source>
</evidence>
<keyword evidence="4" id="KW-1185">Reference proteome</keyword>